<reference evidence="2 3" key="1">
    <citation type="submission" date="2020-02" db="EMBL/GenBank/DDBJ databases">
        <title>Draft Genome Sequence of Verrucosispora sp. Strain CWR15, Isolated from Gulf of Mexico Sponge.</title>
        <authorList>
            <person name="Kennedy S.J."/>
            <person name="Cella E."/>
            <person name="Azarian T."/>
            <person name="Baker B.J."/>
            <person name="Shaw L.N."/>
        </authorList>
    </citation>
    <scope>NUCLEOTIDE SEQUENCE [LARGE SCALE GENOMIC DNA]</scope>
    <source>
        <strain evidence="2 3">CWR15</strain>
    </source>
</reference>
<gene>
    <name evidence="2" type="ORF">ENC19_13095</name>
</gene>
<dbReference type="RefSeq" id="WP_164447474.1">
    <property type="nucleotide sequence ID" value="NZ_SAIY01000004.1"/>
</dbReference>
<sequence length="86" mass="9667">MEGHNVTSSDDFPRSEPSRTELAEIEREMPLIDAEVLLLDAQITVLTSNGGPTDLDWQRLRRAQRRVLREARALLATKPNWGGRAA</sequence>
<feature type="region of interest" description="Disordered" evidence="1">
    <location>
        <begin position="1"/>
        <end position="20"/>
    </location>
</feature>
<evidence type="ECO:0000313" key="2">
    <source>
        <dbReference type="EMBL" id="NGM13528.1"/>
    </source>
</evidence>
<accession>A0A6M1KU51</accession>
<proteinExistence type="predicted"/>
<evidence type="ECO:0000313" key="3">
    <source>
        <dbReference type="Proteomes" id="UP000478148"/>
    </source>
</evidence>
<feature type="compositionally biased region" description="Basic and acidic residues" evidence="1">
    <location>
        <begin position="11"/>
        <end position="20"/>
    </location>
</feature>
<evidence type="ECO:0000256" key="1">
    <source>
        <dbReference type="SAM" id="MobiDB-lite"/>
    </source>
</evidence>
<keyword evidence="3" id="KW-1185">Reference proteome</keyword>
<comment type="caution">
    <text evidence="2">The sequence shown here is derived from an EMBL/GenBank/DDBJ whole genome shotgun (WGS) entry which is preliminary data.</text>
</comment>
<dbReference type="InterPro" id="IPR046251">
    <property type="entry name" value="DUF6284"/>
</dbReference>
<dbReference type="AlphaFoldDB" id="A0A6M1KU51"/>
<dbReference type="Pfam" id="PF19801">
    <property type="entry name" value="DUF6284"/>
    <property type="match status" value="1"/>
</dbReference>
<feature type="compositionally biased region" description="Polar residues" evidence="1">
    <location>
        <begin position="1"/>
        <end position="10"/>
    </location>
</feature>
<organism evidence="2 3">
    <name type="scientific">Verrucosispora sioxanthis</name>
    <dbReference type="NCBI Taxonomy" id="2499994"/>
    <lineage>
        <taxon>Bacteria</taxon>
        <taxon>Bacillati</taxon>
        <taxon>Actinomycetota</taxon>
        <taxon>Actinomycetes</taxon>
        <taxon>Micromonosporales</taxon>
        <taxon>Micromonosporaceae</taxon>
        <taxon>Micromonospora</taxon>
    </lineage>
</organism>
<name>A0A6M1KU51_9ACTN</name>
<protein>
    <submittedName>
        <fullName evidence="2">Uncharacterized protein</fullName>
    </submittedName>
</protein>
<dbReference type="Proteomes" id="UP000478148">
    <property type="component" value="Unassembled WGS sequence"/>
</dbReference>
<dbReference type="EMBL" id="SAIY01000004">
    <property type="protein sequence ID" value="NGM13528.1"/>
    <property type="molecule type" value="Genomic_DNA"/>
</dbReference>